<evidence type="ECO:0000313" key="1">
    <source>
        <dbReference type="EMBL" id="KAI3821313.1"/>
    </source>
</evidence>
<gene>
    <name evidence="1" type="ORF">L1987_08877</name>
</gene>
<dbReference type="EMBL" id="CM042020">
    <property type="protein sequence ID" value="KAI3821313.1"/>
    <property type="molecule type" value="Genomic_DNA"/>
</dbReference>
<proteinExistence type="predicted"/>
<sequence length="82" mass="9054">MFGVKNIRLGAQLQHRFTVMGVHDLSSEFPPNQTCFSTAPTPFSLSKPPFYCLLIIDTITNSSSLQFLIRLLQSSNGCCEAS</sequence>
<reference evidence="1 2" key="2">
    <citation type="journal article" date="2022" name="Mol. Ecol. Resour.">
        <title>The genomes of chicory, endive, great burdock and yacon provide insights into Asteraceae paleo-polyploidization history and plant inulin production.</title>
        <authorList>
            <person name="Fan W."/>
            <person name="Wang S."/>
            <person name="Wang H."/>
            <person name="Wang A."/>
            <person name="Jiang F."/>
            <person name="Liu H."/>
            <person name="Zhao H."/>
            <person name="Xu D."/>
            <person name="Zhang Y."/>
        </authorList>
    </citation>
    <scope>NUCLEOTIDE SEQUENCE [LARGE SCALE GENOMIC DNA]</scope>
    <source>
        <strain evidence="2">cv. Yunnan</strain>
        <tissue evidence="1">Leaves</tissue>
    </source>
</reference>
<protein>
    <submittedName>
        <fullName evidence="1">Uncharacterized protein</fullName>
    </submittedName>
</protein>
<organism evidence="1 2">
    <name type="scientific">Smallanthus sonchifolius</name>
    <dbReference type="NCBI Taxonomy" id="185202"/>
    <lineage>
        <taxon>Eukaryota</taxon>
        <taxon>Viridiplantae</taxon>
        <taxon>Streptophyta</taxon>
        <taxon>Embryophyta</taxon>
        <taxon>Tracheophyta</taxon>
        <taxon>Spermatophyta</taxon>
        <taxon>Magnoliopsida</taxon>
        <taxon>eudicotyledons</taxon>
        <taxon>Gunneridae</taxon>
        <taxon>Pentapetalae</taxon>
        <taxon>asterids</taxon>
        <taxon>campanulids</taxon>
        <taxon>Asterales</taxon>
        <taxon>Asteraceae</taxon>
        <taxon>Asteroideae</taxon>
        <taxon>Heliantheae alliance</taxon>
        <taxon>Millerieae</taxon>
        <taxon>Smallanthus</taxon>
    </lineage>
</organism>
<name>A0ACB9JNR7_9ASTR</name>
<dbReference type="Proteomes" id="UP001056120">
    <property type="component" value="Linkage Group LG03"/>
</dbReference>
<keyword evidence="2" id="KW-1185">Reference proteome</keyword>
<evidence type="ECO:0000313" key="2">
    <source>
        <dbReference type="Proteomes" id="UP001056120"/>
    </source>
</evidence>
<comment type="caution">
    <text evidence="1">The sequence shown here is derived from an EMBL/GenBank/DDBJ whole genome shotgun (WGS) entry which is preliminary data.</text>
</comment>
<reference evidence="2" key="1">
    <citation type="journal article" date="2022" name="Mol. Ecol. Resour.">
        <title>The genomes of chicory, endive, great burdock and yacon provide insights into Asteraceae palaeo-polyploidization history and plant inulin production.</title>
        <authorList>
            <person name="Fan W."/>
            <person name="Wang S."/>
            <person name="Wang H."/>
            <person name="Wang A."/>
            <person name="Jiang F."/>
            <person name="Liu H."/>
            <person name="Zhao H."/>
            <person name="Xu D."/>
            <person name="Zhang Y."/>
        </authorList>
    </citation>
    <scope>NUCLEOTIDE SEQUENCE [LARGE SCALE GENOMIC DNA]</scope>
    <source>
        <strain evidence="2">cv. Yunnan</strain>
    </source>
</reference>
<accession>A0ACB9JNR7</accession>